<dbReference type="AlphaFoldDB" id="A0A067R8L4"/>
<dbReference type="OMA" id="HFSHGAI"/>
<name>A0A067R8L4_ZOONE</name>
<dbReference type="InParanoid" id="A0A067R8L4"/>
<organism evidence="1 2">
    <name type="scientific">Zootermopsis nevadensis</name>
    <name type="common">Dampwood termite</name>
    <dbReference type="NCBI Taxonomy" id="136037"/>
    <lineage>
        <taxon>Eukaryota</taxon>
        <taxon>Metazoa</taxon>
        <taxon>Ecdysozoa</taxon>
        <taxon>Arthropoda</taxon>
        <taxon>Hexapoda</taxon>
        <taxon>Insecta</taxon>
        <taxon>Pterygota</taxon>
        <taxon>Neoptera</taxon>
        <taxon>Polyneoptera</taxon>
        <taxon>Dictyoptera</taxon>
        <taxon>Blattodea</taxon>
        <taxon>Blattoidea</taxon>
        <taxon>Termitoidae</taxon>
        <taxon>Termopsidae</taxon>
        <taxon>Zootermopsis</taxon>
    </lineage>
</organism>
<gene>
    <name evidence="1" type="ORF">L798_05737</name>
</gene>
<dbReference type="Proteomes" id="UP000027135">
    <property type="component" value="Unassembled WGS sequence"/>
</dbReference>
<keyword evidence="2" id="KW-1185">Reference proteome</keyword>
<evidence type="ECO:0000313" key="2">
    <source>
        <dbReference type="Proteomes" id="UP000027135"/>
    </source>
</evidence>
<dbReference type="STRING" id="136037.A0A067R8L4"/>
<accession>A0A067R8L4</accession>
<evidence type="ECO:0000313" key="1">
    <source>
        <dbReference type="EMBL" id="KDR19911.1"/>
    </source>
</evidence>
<dbReference type="EMBL" id="KK852626">
    <property type="protein sequence ID" value="KDR19911.1"/>
    <property type="molecule type" value="Genomic_DNA"/>
</dbReference>
<dbReference type="Pfam" id="PF11901">
    <property type="entry name" value="DM9"/>
    <property type="match status" value="1"/>
</dbReference>
<proteinExistence type="predicted"/>
<dbReference type="PANTHER" id="PTHR31649">
    <property type="entry name" value="AGAP009604-PA"/>
    <property type="match status" value="1"/>
</dbReference>
<dbReference type="SMART" id="SM00696">
    <property type="entry name" value="DM9"/>
    <property type="match status" value="2"/>
</dbReference>
<reference evidence="1 2" key="1">
    <citation type="journal article" date="2014" name="Nat. Commun.">
        <title>Molecular traces of alternative social organization in a termite genome.</title>
        <authorList>
            <person name="Terrapon N."/>
            <person name="Li C."/>
            <person name="Robertson H.M."/>
            <person name="Ji L."/>
            <person name="Meng X."/>
            <person name="Booth W."/>
            <person name="Chen Z."/>
            <person name="Childers C.P."/>
            <person name="Glastad K.M."/>
            <person name="Gokhale K."/>
            <person name="Gowin J."/>
            <person name="Gronenberg W."/>
            <person name="Hermansen R.A."/>
            <person name="Hu H."/>
            <person name="Hunt B.G."/>
            <person name="Huylmans A.K."/>
            <person name="Khalil S.M."/>
            <person name="Mitchell R.D."/>
            <person name="Munoz-Torres M.C."/>
            <person name="Mustard J.A."/>
            <person name="Pan H."/>
            <person name="Reese J.T."/>
            <person name="Scharf M.E."/>
            <person name="Sun F."/>
            <person name="Vogel H."/>
            <person name="Xiao J."/>
            <person name="Yang W."/>
            <person name="Yang Z."/>
            <person name="Yang Z."/>
            <person name="Zhou J."/>
            <person name="Zhu J."/>
            <person name="Brent C.S."/>
            <person name="Elsik C.G."/>
            <person name="Goodisman M.A."/>
            <person name="Liberles D.A."/>
            <person name="Roe R.M."/>
            <person name="Vargo E.L."/>
            <person name="Vilcinskas A."/>
            <person name="Wang J."/>
            <person name="Bornberg-Bauer E."/>
            <person name="Korb J."/>
            <person name="Zhang G."/>
            <person name="Liebig J."/>
        </authorList>
    </citation>
    <scope>NUCLEOTIDE SEQUENCE [LARGE SCALE GENOMIC DNA]</scope>
    <source>
        <tissue evidence="1">Whole organism</tissue>
    </source>
</reference>
<dbReference type="PANTHER" id="PTHR31649:SF10">
    <property type="entry name" value="IP19903P-RELATED"/>
    <property type="match status" value="1"/>
</dbReference>
<sequence>MSGACWVGAAYGSVPEGAVHAGYDKDGGRLFVGRTFYESDIMPAKIVPNQGTAYVSYDGQEHPVMHYEVLCNVESLWKTARDGRVPPNALHVGCTKIGERLYVGRVSHDGTLTPGKVHPSHRVCYIPYDGLEIPFKEYEVLVTK</sequence>
<dbReference type="eggNOG" id="ENOG502S37U">
    <property type="taxonomic scope" value="Eukaryota"/>
</dbReference>
<protein>
    <submittedName>
        <fullName evidence="1">Natterin-3</fullName>
    </submittedName>
</protein>
<dbReference type="InterPro" id="IPR006616">
    <property type="entry name" value="DM9_repeat"/>
</dbReference>